<sequence>MSTKHTRMLLTCFVALFCVVIAKPTRISTLNKRNDTWPILQTKGGITRHLGISRPRKFETVWTWSLDSDGSLSWGDFGSSAGWQTYNSSLFISAPEVLNVWASSQDLRVAFAIQKSTGHLLYLPYFGGKWESTDTWHDLGGRFTYRPAAVSGTNGLSGVFGVNENGELLYSSLENQYFLPLEWNDWVVMGTGVTGEVAVAAADPGTWEIVGLVNGTYQHGLTDYRGTPAVWTDLGLPPNSVELGWPKIFAKPDLRSSGNPRPYIDVVVVTDGVAWHKFFNGTAWPEEWTRLPPSHDGLEITNSQEFLIGYGNSVSPIYPSNGYLFSRGSDDCVYQNQFGYSGYDPTTGQSYMDWLGWNSLWCPAGDSNVPNNIGQPPLAIAAIAQYDNRFDIVVETPSGTLEHAQVYHDNGTFESVVPKWEPVEGRPL</sequence>
<reference evidence="1" key="1">
    <citation type="submission" date="2022-12" db="EMBL/GenBank/DDBJ databases">
        <title>Genome Sequence of Lasiodiplodia mahajangana.</title>
        <authorList>
            <person name="Buettner E."/>
        </authorList>
    </citation>
    <scope>NUCLEOTIDE SEQUENCE</scope>
    <source>
        <strain evidence="1">VT137</strain>
    </source>
</reference>
<accession>A0ACC2JW49</accession>
<comment type="caution">
    <text evidence="1">The sequence shown here is derived from an EMBL/GenBank/DDBJ whole genome shotgun (WGS) entry which is preliminary data.</text>
</comment>
<organism evidence="1 2">
    <name type="scientific">Lasiodiplodia mahajangana</name>
    <dbReference type="NCBI Taxonomy" id="1108764"/>
    <lineage>
        <taxon>Eukaryota</taxon>
        <taxon>Fungi</taxon>
        <taxon>Dikarya</taxon>
        <taxon>Ascomycota</taxon>
        <taxon>Pezizomycotina</taxon>
        <taxon>Dothideomycetes</taxon>
        <taxon>Dothideomycetes incertae sedis</taxon>
        <taxon>Botryosphaeriales</taxon>
        <taxon>Botryosphaeriaceae</taxon>
        <taxon>Lasiodiplodia</taxon>
    </lineage>
</organism>
<proteinExistence type="predicted"/>
<dbReference type="EMBL" id="JAPUUL010000235">
    <property type="protein sequence ID" value="KAJ8131750.1"/>
    <property type="molecule type" value="Genomic_DNA"/>
</dbReference>
<evidence type="ECO:0000313" key="2">
    <source>
        <dbReference type="Proteomes" id="UP001153332"/>
    </source>
</evidence>
<dbReference type="Proteomes" id="UP001153332">
    <property type="component" value="Unassembled WGS sequence"/>
</dbReference>
<evidence type="ECO:0000313" key="1">
    <source>
        <dbReference type="EMBL" id="KAJ8131750.1"/>
    </source>
</evidence>
<protein>
    <submittedName>
        <fullName evidence="1">Uncharacterized protein</fullName>
    </submittedName>
</protein>
<name>A0ACC2JW49_9PEZI</name>
<keyword evidence="2" id="KW-1185">Reference proteome</keyword>
<gene>
    <name evidence="1" type="ORF">O1611_g1879</name>
</gene>